<reference evidence="6 7" key="1">
    <citation type="submission" date="2018-04" db="EMBL/GenBank/DDBJ databases">
        <title>Genomic Encyclopedia of Type Strains, Phase IV (KMG-IV): sequencing the most valuable type-strain genomes for metagenomic binning, comparative biology and taxonomic classification.</title>
        <authorList>
            <person name="Goeker M."/>
        </authorList>
    </citation>
    <scope>NUCLEOTIDE SEQUENCE [LARGE SCALE GENOMIC DNA]</scope>
    <source>
        <strain evidence="6 7">DSM 10065</strain>
    </source>
</reference>
<dbReference type="Pfam" id="PF17763">
    <property type="entry name" value="Asparaginase_C"/>
    <property type="match status" value="1"/>
</dbReference>
<dbReference type="InterPro" id="IPR037152">
    <property type="entry name" value="L-asparaginase_N_sf"/>
</dbReference>
<dbReference type="Gene3D" id="3.40.50.40">
    <property type="match status" value="1"/>
</dbReference>
<dbReference type="InterPro" id="IPR040919">
    <property type="entry name" value="Asparaginase_C"/>
</dbReference>
<protein>
    <submittedName>
        <fullName evidence="6">Asparaginase</fullName>
    </submittedName>
</protein>
<feature type="domain" description="Asparaginase/glutaminase C-terminal" evidence="5">
    <location>
        <begin position="205"/>
        <end position="320"/>
    </location>
</feature>
<feature type="domain" description="L-asparaginase N-terminal" evidence="4">
    <location>
        <begin position="6"/>
        <end position="189"/>
    </location>
</feature>
<dbReference type="Gene3D" id="3.40.50.1170">
    <property type="entry name" value="L-asparaginase, N-terminal domain"/>
    <property type="match status" value="1"/>
</dbReference>
<name>A0A2U1CN10_9BURK</name>
<dbReference type="InterPro" id="IPR004550">
    <property type="entry name" value="AsnASE_II"/>
</dbReference>
<dbReference type="GO" id="GO:0006528">
    <property type="term" value="P:asparagine metabolic process"/>
    <property type="evidence" value="ECO:0007669"/>
    <property type="project" value="InterPro"/>
</dbReference>
<dbReference type="GO" id="GO:0004067">
    <property type="term" value="F:asparaginase activity"/>
    <property type="evidence" value="ECO:0007669"/>
    <property type="project" value="UniProtKB-UniRule"/>
</dbReference>
<keyword evidence="2" id="KW-0378">Hydrolase</keyword>
<dbReference type="InterPro" id="IPR036152">
    <property type="entry name" value="Asp/glu_Ase-like_sf"/>
</dbReference>
<evidence type="ECO:0000313" key="6">
    <source>
        <dbReference type="EMBL" id="PVY62324.1"/>
    </source>
</evidence>
<dbReference type="PRINTS" id="PR00139">
    <property type="entry name" value="ASNGLNASE"/>
</dbReference>
<dbReference type="SFLD" id="SFLDS00057">
    <property type="entry name" value="Glutaminase/Asparaginase"/>
    <property type="match status" value="1"/>
</dbReference>
<evidence type="ECO:0000256" key="3">
    <source>
        <dbReference type="PIRSR" id="PIRSR001220-1"/>
    </source>
</evidence>
<dbReference type="OrthoDB" id="9788068at2"/>
<keyword evidence="7" id="KW-1185">Reference proteome</keyword>
<dbReference type="InterPro" id="IPR027474">
    <property type="entry name" value="L-asparaginase_N"/>
</dbReference>
<dbReference type="SUPFAM" id="SSF53774">
    <property type="entry name" value="Glutaminase/Asparaginase"/>
    <property type="match status" value="1"/>
</dbReference>
<dbReference type="PIRSF" id="PIRSF500176">
    <property type="entry name" value="L_ASNase"/>
    <property type="match status" value="1"/>
</dbReference>
<dbReference type="CDD" id="cd08964">
    <property type="entry name" value="L-asparaginase_II"/>
    <property type="match status" value="1"/>
</dbReference>
<dbReference type="PIRSF" id="PIRSF001220">
    <property type="entry name" value="L-ASNase_gatD"/>
    <property type="match status" value="1"/>
</dbReference>
<dbReference type="Pfam" id="PF00710">
    <property type="entry name" value="Asparaginase"/>
    <property type="match status" value="1"/>
</dbReference>
<organism evidence="6 7">
    <name type="scientific">Pusillimonas noertemannii</name>
    <dbReference type="NCBI Taxonomy" id="305977"/>
    <lineage>
        <taxon>Bacteria</taxon>
        <taxon>Pseudomonadati</taxon>
        <taxon>Pseudomonadota</taxon>
        <taxon>Betaproteobacteria</taxon>
        <taxon>Burkholderiales</taxon>
        <taxon>Alcaligenaceae</taxon>
        <taxon>Pusillimonas</taxon>
    </lineage>
</organism>
<comment type="caution">
    <text evidence="6">The sequence shown here is derived from an EMBL/GenBank/DDBJ whole genome shotgun (WGS) entry which is preliminary data.</text>
</comment>
<sequence length="324" mass="33348">MTQPIVNVYVLGGTITMAPGAKGITPQLTGDDLAAGLPALKDIAQLKVHTPFLKPGASLTMDEIAQVARDMAADVSAAGCVVVQGTDTIDETSFLLQLLYSGDGPVVMTGAMRGAAAPGADGPANLMAAVAVAASPQMQGCGVLVVLNDEIHHACAVEKMHKGLASAFQSPNGGPLGYYVEGGLRILRDMPAHKMPRFAPTRFGKIALIKTSLDDQPDLLAALPGLGYEGVVVEAMGAGHTSEKWAPALEAVADKMPVVLASRVMSGPVFRNTYGFPGSEIDLLGRGLVPAGWLSPHKARLLLSVAVGCGLDGQALSAAFEAFN</sequence>
<gene>
    <name evidence="6" type="ORF">C7440_1817</name>
</gene>
<dbReference type="SMART" id="SM00870">
    <property type="entry name" value="Asparaginase"/>
    <property type="match status" value="1"/>
</dbReference>
<dbReference type="InterPro" id="IPR006034">
    <property type="entry name" value="Asparaginase/glutaminase-like"/>
</dbReference>
<dbReference type="RefSeq" id="WP_116518296.1">
    <property type="nucleotide sequence ID" value="NZ_JACCEX010000002.1"/>
</dbReference>
<dbReference type="InterPro" id="IPR027473">
    <property type="entry name" value="L-asparaginase_C"/>
</dbReference>
<dbReference type="PANTHER" id="PTHR11707">
    <property type="entry name" value="L-ASPARAGINASE"/>
    <property type="match status" value="1"/>
</dbReference>
<accession>A0A2U1CN10</accession>
<dbReference type="AlphaFoldDB" id="A0A2U1CN10"/>
<evidence type="ECO:0000256" key="2">
    <source>
        <dbReference type="ARBA" id="ARBA00022801"/>
    </source>
</evidence>
<evidence type="ECO:0000259" key="5">
    <source>
        <dbReference type="Pfam" id="PF17763"/>
    </source>
</evidence>
<dbReference type="EMBL" id="QEKO01000002">
    <property type="protein sequence ID" value="PVY62324.1"/>
    <property type="molecule type" value="Genomic_DNA"/>
</dbReference>
<dbReference type="PANTHER" id="PTHR11707:SF28">
    <property type="entry name" value="60 KDA LYSOPHOSPHOLIPASE"/>
    <property type="match status" value="1"/>
</dbReference>
<dbReference type="PROSITE" id="PS51732">
    <property type="entry name" value="ASN_GLN_ASE_3"/>
    <property type="match status" value="1"/>
</dbReference>
<comment type="similarity">
    <text evidence="1">Belongs to the asparaginase 1 family.</text>
</comment>
<evidence type="ECO:0000313" key="7">
    <source>
        <dbReference type="Proteomes" id="UP000246145"/>
    </source>
</evidence>
<feature type="active site" description="O-isoaspartyl threonine intermediate" evidence="3">
    <location>
        <position position="14"/>
    </location>
</feature>
<dbReference type="Proteomes" id="UP000246145">
    <property type="component" value="Unassembled WGS sequence"/>
</dbReference>
<proteinExistence type="inferred from homology"/>
<evidence type="ECO:0000259" key="4">
    <source>
        <dbReference type="Pfam" id="PF00710"/>
    </source>
</evidence>
<dbReference type="STRING" id="1231391.GCA_000308195_01855"/>
<evidence type="ECO:0000256" key="1">
    <source>
        <dbReference type="ARBA" id="ARBA00010518"/>
    </source>
</evidence>